<protein>
    <submittedName>
        <fullName evidence="3">Uncharacterized protein</fullName>
    </submittedName>
</protein>
<sequence length="259" mass="27268">MVVLERIRSLSQMLIQSMCLPNQSGFTLHTQPSALRSQLSAGLKLLYTECIINLGSHSTPSPQLSAGLKLLYTECIINLGSHSTLSPQLSAPQLSALSSQISASLKLLSLPNIPQKKNSYSQDTPHHPQPNGIKDQSRLLPRAASPAPTPPHPAVGVQPPVPHPGTGPQPRLSLCLRPDSGNGAGSNCSGTGAAASAQNPVLSKLLMADQDSPLDLTVKRPDPTETKTEDGVLDLSTKKAHGTVLKNSHSYTLSPTVKG</sequence>
<organism evidence="2 3">
    <name type="scientific">Salmo salar</name>
    <name type="common">Atlantic salmon</name>
    <dbReference type="NCBI Taxonomy" id="8030"/>
    <lineage>
        <taxon>Eukaryota</taxon>
        <taxon>Metazoa</taxon>
        <taxon>Chordata</taxon>
        <taxon>Craniata</taxon>
        <taxon>Vertebrata</taxon>
        <taxon>Euteleostomi</taxon>
        <taxon>Actinopterygii</taxon>
        <taxon>Neopterygii</taxon>
        <taxon>Teleostei</taxon>
        <taxon>Protacanthopterygii</taxon>
        <taxon>Salmoniformes</taxon>
        <taxon>Salmonidae</taxon>
        <taxon>Salmoninae</taxon>
        <taxon>Salmo</taxon>
    </lineage>
</organism>
<evidence type="ECO:0000313" key="3">
    <source>
        <dbReference type="RefSeq" id="XP_045568035.1"/>
    </source>
</evidence>
<dbReference type="RefSeq" id="XP_045568035.1">
    <property type="nucleotide sequence ID" value="XM_045712079.1"/>
</dbReference>
<feature type="compositionally biased region" description="Polar residues" evidence="1">
    <location>
        <begin position="185"/>
        <end position="194"/>
    </location>
</feature>
<gene>
    <name evidence="3" type="primary">LOC123732800</name>
</gene>
<name>A0ABM3EAD9_SALSA</name>
<dbReference type="PANTHER" id="PTHR14931:SF2">
    <property type="entry name" value="LIGAND DEPENDENT NUCLEAR RECEPTOR COREPRESSOR"/>
    <property type="match status" value="1"/>
</dbReference>
<feature type="compositionally biased region" description="Pro residues" evidence="1">
    <location>
        <begin position="147"/>
        <end position="167"/>
    </location>
</feature>
<proteinExistence type="predicted"/>
<keyword evidence="2" id="KW-1185">Reference proteome</keyword>
<dbReference type="Proteomes" id="UP001652741">
    <property type="component" value="Unplaced"/>
</dbReference>
<dbReference type="GeneID" id="123732800"/>
<evidence type="ECO:0000313" key="2">
    <source>
        <dbReference type="Proteomes" id="UP001652741"/>
    </source>
</evidence>
<dbReference type="PANTHER" id="PTHR14931">
    <property type="entry name" value="GENE 340-RELATED"/>
    <property type="match status" value="1"/>
</dbReference>
<evidence type="ECO:0000256" key="1">
    <source>
        <dbReference type="SAM" id="MobiDB-lite"/>
    </source>
</evidence>
<feature type="non-terminal residue" evidence="3">
    <location>
        <position position="259"/>
    </location>
</feature>
<feature type="region of interest" description="Disordered" evidence="1">
    <location>
        <begin position="114"/>
        <end position="194"/>
    </location>
</feature>
<reference evidence="3" key="1">
    <citation type="submission" date="2025-08" db="UniProtKB">
        <authorList>
            <consortium name="RefSeq"/>
        </authorList>
    </citation>
    <scope>IDENTIFICATION</scope>
</reference>
<accession>A0ABM3EAD9</accession>